<keyword evidence="4 13" id="KW-0645">Protease</keyword>
<dbReference type="Gene3D" id="2.30.42.10">
    <property type="match status" value="1"/>
</dbReference>
<reference evidence="13 14" key="1">
    <citation type="journal article" date="2015" name="Nature">
        <title>rRNA introns, odd ribosomes, and small enigmatic genomes across a large radiation of phyla.</title>
        <authorList>
            <person name="Brown C.T."/>
            <person name="Hug L.A."/>
            <person name="Thomas B.C."/>
            <person name="Sharon I."/>
            <person name="Castelle C.J."/>
            <person name="Singh A."/>
            <person name="Wilkins M.J."/>
            <person name="Williams K.H."/>
            <person name="Banfield J.F."/>
        </authorList>
    </citation>
    <scope>NUCLEOTIDE SEQUENCE [LARGE SCALE GENOMIC DNA]</scope>
</reference>
<feature type="transmembrane region" description="Helical" evidence="11">
    <location>
        <begin position="93"/>
        <end position="117"/>
    </location>
</feature>
<dbReference type="AlphaFoldDB" id="A0A0G1M7G5"/>
<dbReference type="GO" id="GO:0016020">
    <property type="term" value="C:membrane"/>
    <property type="evidence" value="ECO:0007669"/>
    <property type="project" value="UniProtKB-SubCell"/>
</dbReference>
<dbReference type="PANTHER" id="PTHR42837">
    <property type="entry name" value="REGULATOR OF SIGMA-E PROTEASE RSEP"/>
    <property type="match status" value="1"/>
</dbReference>
<dbReference type="InterPro" id="IPR036034">
    <property type="entry name" value="PDZ_sf"/>
</dbReference>
<comment type="similarity">
    <text evidence="3">Belongs to the peptidase M50B family.</text>
</comment>
<name>A0A0G1M7G5_9BACT</name>
<dbReference type="Pfam" id="PF02163">
    <property type="entry name" value="Peptidase_M50"/>
    <property type="match status" value="1"/>
</dbReference>
<evidence type="ECO:0000256" key="1">
    <source>
        <dbReference type="ARBA" id="ARBA00001947"/>
    </source>
</evidence>
<evidence type="ECO:0000256" key="10">
    <source>
        <dbReference type="ARBA" id="ARBA00023136"/>
    </source>
</evidence>
<dbReference type="InterPro" id="IPR008915">
    <property type="entry name" value="Peptidase_M50"/>
</dbReference>
<dbReference type="InterPro" id="IPR041489">
    <property type="entry name" value="PDZ_6"/>
</dbReference>
<dbReference type="GO" id="GO:0004222">
    <property type="term" value="F:metalloendopeptidase activity"/>
    <property type="evidence" value="ECO:0007669"/>
    <property type="project" value="InterPro"/>
</dbReference>
<sequence length="367" mass="39216">MIGSILVFLLVLSILVLIHELGHFVVARKNGVLVEEFGFGIPPRIFSIQAGETLYSLNLLPFGGFVRLHGESSDEGVSHPDRAFLNKSKKVRISILVAGVLMNFILAIFAFAVVYSFSGIPKDTGQVKVVEVTSGSPAQVSGIIVGDIVKVVEGKSVTKVSEFVELVEAKKGSRVGIEIERNGEVKKLTLTPRESPPEGEGPLGVTITATEIYYPPALARPFVGIYYGFKEALFWGGTVIAGLIKIITDLFAGQAPRDLAGPVGIFAITSEAARLGVLPLINFLGILSVNLAILNIIPFPALDGGRLLFVFIEGILGRKVVPKVEAVIHTIGMIILILLILAITARDIQRLITAGGISGFLNSVLSR</sequence>
<dbReference type="SUPFAM" id="SSF50156">
    <property type="entry name" value="PDZ domain-like"/>
    <property type="match status" value="1"/>
</dbReference>
<keyword evidence="10 11" id="KW-0472">Membrane</keyword>
<keyword evidence="9 13" id="KW-0482">Metalloprotease</keyword>
<keyword evidence="7" id="KW-0862">Zinc</keyword>
<evidence type="ECO:0000256" key="4">
    <source>
        <dbReference type="ARBA" id="ARBA00022670"/>
    </source>
</evidence>
<comment type="caution">
    <text evidence="13">The sequence shown here is derived from an EMBL/GenBank/DDBJ whole genome shotgun (WGS) entry which is preliminary data.</text>
</comment>
<evidence type="ECO:0000256" key="6">
    <source>
        <dbReference type="ARBA" id="ARBA00022801"/>
    </source>
</evidence>
<evidence type="ECO:0000256" key="11">
    <source>
        <dbReference type="SAM" id="Phobius"/>
    </source>
</evidence>
<evidence type="ECO:0000313" key="13">
    <source>
        <dbReference type="EMBL" id="KKU04042.1"/>
    </source>
</evidence>
<evidence type="ECO:0000256" key="2">
    <source>
        <dbReference type="ARBA" id="ARBA00004141"/>
    </source>
</evidence>
<dbReference type="Pfam" id="PF17820">
    <property type="entry name" value="PDZ_6"/>
    <property type="match status" value="1"/>
</dbReference>
<feature type="transmembrane region" description="Helical" evidence="11">
    <location>
        <begin position="275"/>
        <end position="297"/>
    </location>
</feature>
<organism evidence="13 14">
    <name type="scientific">Candidatus Woesebacteria bacterium GW2011_GWE1_45_18</name>
    <dbReference type="NCBI Taxonomy" id="1618598"/>
    <lineage>
        <taxon>Bacteria</taxon>
        <taxon>Candidatus Woeseibacteriota</taxon>
    </lineage>
</organism>
<dbReference type="EMBL" id="LCKQ01000005">
    <property type="protein sequence ID" value="KKU04042.1"/>
    <property type="molecule type" value="Genomic_DNA"/>
</dbReference>
<evidence type="ECO:0000313" key="14">
    <source>
        <dbReference type="Proteomes" id="UP000034086"/>
    </source>
</evidence>
<evidence type="ECO:0000256" key="7">
    <source>
        <dbReference type="ARBA" id="ARBA00022833"/>
    </source>
</evidence>
<keyword evidence="6" id="KW-0378">Hydrolase</keyword>
<dbReference type="GO" id="GO:0006508">
    <property type="term" value="P:proteolysis"/>
    <property type="evidence" value="ECO:0007669"/>
    <property type="project" value="UniProtKB-KW"/>
</dbReference>
<evidence type="ECO:0000256" key="9">
    <source>
        <dbReference type="ARBA" id="ARBA00023049"/>
    </source>
</evidence>
<proteinExistence type="inferred from homology"/>
<evidence type="ECO:0000256" key="8">
    <source>
        <dbReference type="ARBA" id="ARBA00022989"/>
    </source>
</evidence>
<dbReference type="InterPro" id="IPR004387">
    <property type="entry name" value="Pept_M50_Zn"/>
</dbReference>
<protein>
    <submittedName>
        <fullName evidence="13">Membrane-associated zinc metalloprotease</fullName>
    </submittedName>
</protein>
<dbReference type="InterPro" id="IPR001478">
    <property type="entry name" value="PDZ"/>
</dbReference>
<keyword evidence="5 11" id="KW-0812">Transmembrane</keyword>
<evidence type="ECO:0000259" key="12">
    <source>
        <dbReference type="SMART" id="SM00228"/>
    </source>
</evidence>
<evidence type="ECO:0000256" key="3">
    <source>
        <dbReference type="ARBA" id="ARBA00007931"/>
    </source>
</evidence>
<feature type="transmembrane region" description="Helical" evidence="11">
    <location>
        <begin position="326"/>
        <end position="345"/>
    </location>
</feature>
<keyword evidence="8 11" id="KW-1133">Transmembrane helix</keyword>
<evidence type="ECO:0000256" key="5">
    <source>
        <dbReference type="ARBA" id="ARBA00022692"/>
    </source>
</evidence>
<feature type="domain" description="PDZ" evidence="12">
    <location>
        <begin position="107"/>
        <end position="183"/>
    </location>
</feature>
<dbReference type="Proteomes" id="UP000034086">
    <property type="component" value="Unassembled WGS sequence"/>
</dbReference>
<comment type="cofactor">
    <cofactor evidence="1">
        <name>Zn(2+)</name>
        <dbReference type="ChEBI" id="CHEBI:29105"/>
    </cofactor>
</comment>
<accession>A0A0G1M7G5</accession>
<dbReference type="CDD" id="cd06163">
    <property type="entry name" value="S2P-M50_PDZ_RseP-like"/>
    <property type="match status" value="1"/>
</dbReference>
<dbReference type="PANTHER" id="PTHR42837:SF2">
    <property type="entry name" value="MEMBRANE METALLOPROTEASE ARASP2, CHLOROPLASTIC-RELATED"/>
    <property type="match status" value="1"/>
</dbReference>
<comment type="subcellular location">
    <subcellularLocation>
        <location evidence="2">Membrane</location>
        <topology evidence="2">Multi-pass membrane protein</topology>
    </subcellularLocation>
</comment>
<dbReference type="SMART" id="SM00228">
    <property type="entry name" value="PDZ"/>
    <property type="match status" value="1"/>
</dbReference>
<gene>
    <name evidence="13" type="ORF">UX03_C0005G0026</name>
</gene>